<evidence type="ECO:0000256" key="4">
    <source>
        <dbReference type="ARBA" id="ARBA00022980"/>
    </source>
</evidence>
<dbReference type="Proteomes" id="UP001444625">
    <property type="component" value="Unassembled WGS sequence"/>
</dbReference>
<dbReference type="EMBL" id="JBDIML010000001">
    <property type="protein sequence ID" value="MEN2765929.1"/>
    <property type="molecule type" value="Genomic_DNA"/>
</dbReference>
<keyword evidence="2 7" id="KW-0699">rRNA-binding</keyword>
<dbReference type="SUPFAM" id="SSF46992">
    <property type="entry name" value="Ribosomal protein S20"/>
    <property type="match status" value="1"/>
</dbReference>
<evidence type="ECO:0000313" key="10">
    <source>
        <dbReference type="Proteomes" id="UP001444625"/>
    </source>
</evidence>
<evidence type="ECO:0000256" key="1">
    <source>
        <dbReference type="ARBA" id="ARBA00007634"/>
    </source>
</evidence>
<comment type="function">
    <text evidence="7">Binds directly to 16S ribosomal RNA.</text>
</comment>
<keyword evidence="10" id="KW-1185">Reference proteome</keyword>
<dbReference type="PANTHER" id="PTHR33398:SF1">
    <property type="entry name" value="SMALL RIBOSOMAL SUBUNIT PROTEIN BS20C"/>
    <property type="match status" value="1"/>
</dbReference>
<dbReference type="NCBIfam" id="TIGR00029">
    <property type="entry name" value="S20"/>
    <property type="match status" value="1"/>
</dbReference>
<evidence type="ECO:0000256" key="2">
    <source>
        <dbReference type="ARBA" id="ARBA00022730"/>
    </source>
</evidence>
<evidence type="ECO:0000256" key="7">
    <source>
        <dbReference type="HAMAP-Rule" id="MF_00500"/>
    </source>
</evidence>
<keyword evidence="5 7" id="KW-0687">Ribonucleoprotein</keyword>
<name>A0ABU9XCE6_9BACI</name>
<dbReference type="Gene3D" id="1.20.58.110">
    <property type="entry name" value="Ribosomal protein S20"/>
    <property type="match status" value="1"/>
</dbReference>
<dbReference type="Pfam" id="PF01649">
    <property type="entry name" value="Ribosomal_S20p"/>
    <property type="match status" value="1"/>
</dbReference>
<gene>
    <name evidence="7 9" type="primary">rpsT</name>
    <name evidence="9" type="ORF">ABC228_01900</name>
</gene>
<evidence type="ECO:0000256" key="3">
    <source>
        <dbReference type="ARBA" id="ARBA00022884"/>
    </source>
</evidence>
<reference evidence="9 10" key="1">
    <citation type="submission" date="2024-05" db="EMBL/GenBank/DDBJ databases">
        <authorList>
            <person name="Haq I."/>
            <person name="Ullah Z."/>
            <person name="Ahmad R."/>
            <person name="Li M."/>
            <person name="Tong Y."/>
        </authorList>
    </citation>
    <scope>NUCLEOTIDE SEQUENCE [LARGE SCALE GENOMIC DNA]</scope>
    <source>
        <strain evidence="9 10">16A2E</strain>
    </source>
</reference>
<dbReference type="InterPro" id="IPR036510">
    <property type="entry name" value="Ribosomal_bS20_sf"/>
</dbReference>
<dbReference type="GO" id="GO:0005840">
    <property type="term" value="C:ribosome"/>
    <property type="evidence" value="ECO:0007669"/>
    <property type="project" value="UniProtKB-KW"/>
</dbReference>
<keyword evidence="3 7" id="KW-0694">RNA-binding</keyword>
<protein>
    <recommendedName>
        <fullName evidence="6 7">Small ribosomal subunit protein bS20</fullName>
    </recommendedName>
</protein>
<evidence type="ECO:0000256" key="8">
    <source>
        <dbReference type="SAM" id="MobiDB-lite"/>
    </source>
</evidence>
<accession>A0ABU9XCE6</accession>
<dbReference type="RefSeq" id="WP_345823399.1">
    <property type="nucleotide sequence ID" value="NZ_JBDIML010000001.1"/>
</dbReference>
<keyword evidence="4 7" id="KW-0689">Ribosomal protein</keyword>
<dbReference type="InterPro" id="IPR002583">
    <property type="entry name" value="Ribosomal_bS20"/>
</dbReference>
<comment type="similarity">
    <text evidence="1 7">Belongs to the bacterial ribosomal protein bS20 family.</text>
</comment>
<organism evidence="9 10">
    <name type="scientific">Ornithinibacillus xuwenensis</name>
    <dbReference type="NCBI Taxonomy" id="3144668"/>
    <lineage>
        <taxon>Bacteria</taxon>
        <taxon>Bacillati</taxon>
        <taxon>Bacillota</taxon>
        <taxon>Bacilli</taxon>
        <taxon>Bacillales</taxon>
        <taxon>Bacillaceae</taxon>
        <taxon>Ornithinibacillus</taxon>
    </lineage>
</organism>
<feature type="region of interest" description="Disordered" evidence="8">
    <location>
        <begin position="1"/>
        <end position="28"/>
    </location>
</feature>
<dbReference type="HAMAP" id="MF_00500">
    <property type="entry name" value="Ribosomal_bS20"/>
    <property type="match status" value="1"/>
</dbReference>
<dbReference type="PANTHER" id="PTHR33398">
    <property type="entry name" value="30S RIBOSOMAL PROTEIN S20"/>
    <property type="match status" value="1"/>
</dbReference>
<comment type="caution">
    <text evidence="9">The sequence shown here is derived from an EMBL/GenBank/DDBJ whole genome shotgun (WGS) entry which is preliminary data.</text>
</comment>
<proteinExistence type="inferred from homology"/>
<evidence type="ECO:0000256" key="5">
    <source>
        <dbReference type="ARBA" id="ARBA00023274"/>
    </source>
</evidence>
<sequence>MANIKSAIKRVDVNNKKRAQNQADKSEMRSQIKSVEKFVEANDVENAKTALTATIKKIDKAVQKGIIHKNTGNRQKARLTKKVNGLGA</sequence>
<evidence type="ECO:0000256" key="6">
    <source>
        <dbReference type="ARBA" id="ARBA00035136"/>
    </source>
</evidence>
<evidence type="ECO:0000313" key="9">
    <source>
        <dbReference type="EMBL" id="MEN2765929.1"/>
    </source>
</evidence>